<dbReference type="Pfam" id="PF04456">
    <property type="entry name" value="DUF503"/>
    <property type="match status" value="1"/>
</dbReference>
<dbReference type="Gene3D" id="3.30.70.1120">
    <property type="entry name" value="TT1725-like"/>
    <property type="match status" value="1"/>
</dbReference>
<dbReference type="AlphaFoldDB" id="A0A4Z0H312"/>
<dbReference type="OrthoDB" id="9809023at2"/>
<gene>
    <name evidence="1" type="ORF">E4663_07165</name>
</gene>
<evidence type="ECO:0000313" key="2">
    <source>
        <dbReference type="Proteomes" id="UP000297982"/>
    </source>
</evidence>
<dbReference type="Proteomes" id="UP000297982">
    <property type="component" value="Unassembled WGS sequence"/>
</dbReference>
<dbReference type="InterPro" id="IPR007546">
    <property type="entry name" value="DUF503"/>
</dbReference>
<accession>A0A4Z0H312</accession>
<reference evidence="1 2" key="1">
    <citation type="journal article" date="2003" name="Int. J. Syst. Evol. Microbiol.">
        <title>Halobacillus salinus sp. nov., isolated from a salt lake on the coast of the East Sea in Korea.</title>
        <authorList>
            <person name="Yoon J.H."/>
            <person name="Kang K.H."/>
            <person name="Park Y.H."/>
        </authorList>
    </citation>
    <scope>NUCLEOTIDE SEQUENCE [LARGE SCALE GENOMIC DNA]</scope>
    <source>
        <strain evidence="1 2">HSL-3</strain>
    </source>
</reference>
<protein>
    <submittedName>
        <fullName evidence="1">DUF503 family protein</fullName>
    </submittedName>
</protein>
<sequence>MILSAEVECLIYDAQSLKQKRSVVKRIITRIQNDFNVAVSELDHQNLWQRTTIGLVTINSDKVIAEKTIQQTLAFIDSFPEIERTDTFLEWL</sequence>
<dbReference type="InterPro" id="IPR036746">
    <property type="entry name" value="TT1725-like_sf"/>
</dbReference>
<dbReference type="PANTHER" id="PTHR36441:SF1">
    <property type="entry name" value="DUF503 DOMAIN-CONTAINING PROTEIN"/>
    <property type="match status" value="1"/>
</dbReference>
<evidence type="ECO:0000313" key="1">
    <source>
        <dbReference type="EMBL" id="TGB04762.1"/>
    </source>
</evidence>
<organism evidence="1 2">
    <name type="scientific">Halobacillus salinus</name>
    <dbReference type="NCBI Taxonomy" id="192814"/>
    <lineage>
        <taxon>Bacteria</taxon>
        <taxon>Bacillati</taxon>
        <taxon>Bacillota</taxon>
        <taxon>Bacilli</taxon>
        <taxon>Bacillales</taxon>
        <taxon>Bacillaceae</taxon>
        <taxon>Halobacillus</taxon>
    </lineage>
</organism>
<dbReference type="PANTHER" id="PTHR36441">
    <property type="entry name" value="HYPOTHETICAL CYTOSOLIC PROTEIN"/>
    <property type="match status" value="1"/>
</dbReference>
<dbReference type="STRING" id="192814.GCA_900166575_01790"/>
<comment type="caution">
    <text evidence="1">The sequence shown here is derived from an EMBL/GenBank/DDBJ whole genome shotgun (WGS) entry which is preliminary data.</text>
</comment>
<dbReference type="SUPFAM" id="SSF103007">
    <property type="entry name" value="Hypothetical protein TT1725"/>
    <property type="match status" value="1"/>
</dbReference>
<proteinExistence type="predicted"/>
<dbReference type="EMBL" id="SRJC01000001">
    <property type="protein sequence ID" value="TGB04762.1"/>
    <property type="molecule type" value="Genomic_DNA"/>
</dbReference>
<dbReference type="RefSeq" id="WP_079480148.1">
    <property type="nucleotide sequence ID" value="NZ_FVYZ01000004.1"/>
</dbReference>
<name>A0A4Z0H312_9BACI</name>
<keyword evidence="2" id="KW-1185">Reference proteome</keyword>